<feature type="region of interest" description="Disordered" evidence="7">
    <location>
        <begin position="28"/>
        <end position="50"/>
    </location>
</feature>
<feature type="region of interest" description="Disordered" evidence="7">
    <location>
        <begin position="623"/>
        <end position="652"/>
    </location>
</feature>
<comment type="caution">
    <text evidence="11">The sequence shown here is derived from an EMBL/GenBank/DDBJ whole genome shotgun (WGS) entry which is preliminary data.</text>
</comment>
<evidence type="ECO:0000313" key="11">
    <source>
        <dbReference type="EMBL" id="GHC67628.1"/>
    </source>
</evidence>
<dbReference type="Pfam" id="PF02706">
    <property type="entry name" value="Wzz"/>
    <property type="match status" value="1"/>
</dbReference>
<sequence length="680" mass="74825">MADRSEFGSYARPGSILDLDPALKKNAAHTPAASDADVVASSDLTDEKPETTRDLVARIRASSKEQVAPTETLEKRPGLLKRFFTRRDAGEEAAPVATAPAAVTAHQSEREITRFEVPRDQSRHDPQGWNPLIDPVDVVMGVIRSPLIIALFTILGAVAGVFIALSTPKLYESVTELLVDPRNILIVERDLTQSQLPSDATLAVVENQVRVLTSSIVLNKVVDTLSLDEDPEFNGRGSNSLSIRGLIEDLVSTTTGQSNEDRRHALAVEGLAKAISVARGDRTFVVTINARTQNPEKSALIANTMAEVFLDTTGELQQSTARRANREIEARLGELRQTTEDAERAVEQYKAANDLVDAQGRLITDDEIVRLNEQLTNARARALELAARAESAQGASIDDVLGGTLPEQVSSNVLGELRAQYSSVQQEVDRLAIRLGPRHPQRQGAEAQLAGIRSQIQNELRRTAGTLNIESRRAQALQEQLQARLDELKERQTRVSSELVHLRELERDASAKRSVYEAYLLRSRETTEQQDLNTTNISIISPAYPPLQPTGPSRSTIAAALTMVGLLVGIGIGILRGAWASFRRHRDGRPDPGGGARARHEERGSEMAVIGDDNRTAIIRRDRSGPDAALERRGDRSEFAAAGDETGEDERIEELRSRLRNLREAVEDYRDNADRERFRH</sequence>
<proteinExistence type="predicted"/>
<feature type="region of interest" description="Disordered" evidence="7">
    <location>
        <begin position="584"/>
        <end position="603"/>
    </location>
</feature>
<evidence type="ECO:0000256" key="1">
    <source>
        <dbReference type="ARBA" id="ARBA00004651"/>
    </source>
</evidence>
<feature type="transmembrane region" description="Helical" evidence="8">
    <location>
        <begin position="147"/>
        <end position="165"/>
    </location>
</feature>
<evidence type="ECO:0000313" key="12">
    <source>
        <dbReference type="Proteomes" id="UP000641137"/>
    </source>
</evidence>
<feature type="transmembrane region" description="Helical" evidence="8">
    <location>
        <begin position="557"/>
        <end position="579"/>
    </location>
</feature>
<dbReference type="Pfam" id="PF13807">
    <property type="entry name" value="GNVR"/>
    <property type="match status" value="1"/>
</dbReference>
<organism evidence="11 12">
    <name type="scientific">Limoniibacter endophyticus</name>
    <dbReference type="NCBI Taxonomy" id="1565040"/>
    <lineage>
        <taxon>Bacteria</taxon>
        <taxon>Pseudomonadati</taxon>
        <taxon>Pseudomonadota</taxon>
        <taxon>Alphaproteobacteria</taxon>
        <taxon>Hyphomicrobiales</taxon>
        <taxon>Bartonellaceae</taxon>
        <taxon>Limoniibacter</taxon>
    </lineage>
</organism>
<comment type="subcellular location">
    <subcellularLocation>
        <location evidence="1">Cell membrane</location>
        <topology evidence="1">Multi-pass membrane protein</topology>
    </subcellularLocation>
</comment>
<dbReference type="GO" id="GO:0004713">
    <property type="term" value="F:protein tyrosine kinase activity"/>
    <property type="evidence" value="ECO:0007669"/>
    <property type="project" value="TreeGrafter"/>
</dbReference>
<reference evidence="11" key="2">
    <citation type="submission" date="2020-09" db="EMBL/GenBank/DDBJ databases">
        <authorList>
            <person name="Sun Q."/>
            <person name="Kim S."/>
        </authorList>
    </citation>
    <scope>NUCLEOTIDE SEQUENCE</scope>
    <source>
        <strain evidence="11">KCTC 42097</strain>
    </source>
</reference>
<gene>
    <name evidence="11" type="ORF">GCM10010136_11840</name>
</gene>
<feature type="compositionally biased region" description="Low complexity" evidence="7">
    <location>
        <begin position="32"/>
        <end position="43"/>
    </location>
</feature>
<dbReference type="AlphaFoldDB" id="A0A8J3DNE2"/>
<evidence type="ECO:0000256" key="3">
    <source>
        <dbReference type="ARBA" id="ARBA00022692"/>
    </source>
</evidence>
<evidence type="ECO:0000256" key="8">
    <source>
        <dbReference type="SAM" id="Phobius"/>
    </source>
</evidence>
<dbReference type="GO" id="GO:0005886">
    <property type="term" value="C:plasma membrane"/>
    <property type="evidence" value="ECO:0007669"/>
    <property type="project" value="UniProtKB-SubCell"/>
</dbReference>
<evidence type="ECO:0000256" key="2">
    <source>
        <dbReference type="ARBA" id="ARBA00022475"/>
    </source>
</evidence>
<keyword evidence="2" id="KW-1003">Cell membrane</keyword>
<feature type="domain" description="Polysaccharide chain length determinant N-terminal" evidence="9">
    <location>
        <begin position="134"/>
        <end position="225"/>
    </location>
</feature>
<keyword evidence="3 8" id="KW-0812">Transmembrane</keyword>
<evidence type="ECO:0000259" key="9">
    <source>
        <dbReference type="Pfam" id="PF02706"/>
    </source>
</evidence>
<keyword evidence="12" id="KW-1185">Reference proteome</keyword>
<dbReference type="PANTHER" id="PTHR32309">
    <property type="entry name" value="TYROSINE-PROTEIN KINASE"/>
    <property type="match status" value="1"/>
</dbReference>
<dbReference type="InterPro" id="IPR032807">
    <property type="entry name" value="GNVR"/>
</dbReference>
<evidence type="ECO:0000256" key="5">
    <source>
        <dbReference type="ARBA" id="ARBA00023136"/>
    </source>
</evidence>
<feature type="coiled-coil region" evidence="6">
    <location>
        <begin position="325"/>
        <end position="505"/>
    </location>
</feature>
<evidence type="ECO:0000256" key="6">
    <source>
        <dbReference type="SAM" id="Coils"/>
    </source>
</evidence>
<evidence type="ECO:0008006" key="13">
    <source>
        <dbReference type="Google" id="ProtNLM"/>
    </source>
</evidence>
<feature type="domain" description="Tyrosine-protein kinase G-rich" evidence="10">
    <location>
        <begin position="504"/>
        <end position="576"/>
    </location>
</feature>
<dbReference type="InterPro" id="IPR050445">
    <property type="entry name" value="Bact_polysacc_biosynth/exp"/>
</dbReference>
<dbReference type="InterPro" id="IPR003856">
    <property type="entry name" value="LPS_length_determ_N"/>
</dbReference>
<evidence type="ECO:0000256" key="4">
    <source>
        <dbReference type="ARBA" id="ARBA00022989"/>
    </source>
</evidence>
<accession>A0A8J3DNE2</accession>
<keyword evidence="4 8" id="KW-1133">Transmembrane helix</keyword>
<name>A0A8J3DNE2_9HYPH</name>
<dbReference type="Proteomes" id="UP000641137">
    <property type="component" value="Unassembled WGS sequence"/>
</dbReference>
<protein>
    <recommendedName>
        <fullName evidence="13">Succinoglycan biosynthesis protein exop</fullName>
    </recommendedName>
</protein>
<feature type="compositionally biased region" description="Basic and acidic residues" evidence="7">
    <location>
        <begin position="623"/>
        <end position="638"/>
    </location>
</feature>
<reference evidence="11" key="1">
    <citation type="journal article" date="2014" name="Int. J. Syst. Evol. Microbiol.">
        <title>Complete genome sequence of Corynebacterium casei LMG S-19264T (=DSM 44701T), isolated from a smear-ripened cheese.</title>
        <authorList>
            <consortium name="US DOE Joint Genome Institute (JGI-PGF)"/>
            <person name="Walter F."/>
            <person name="Albersmeier A."/>
            <person name="Kalinowski J."/>
            <person name="Ruckert C."/>
        </authorList>
    </citation>
    <scope>NUCLEOTIDE SEQUENCE</scope>
    <source>
        <strain evidence="11">KCTC 42097</strain>
    </source>
</reference>
<dbReference type="EMBL" id="BMZO01000003">
    <property type="protein sequence ID" value="GHC67628.1"/>
    <property type="molecule type" value="Genomic_DNA"/>
</dbReference>
<keyword evidence="6" id="KW-0175">Coiled coil</keyword>
<keyword evidence="5 8" id="KW-0472">Membrane</keyword>
<dbReference type="PANTHER" id="PTHR32309:SF13">
    <property type="entry name" value="FERRIC ENTEROBACTIN TRANSPORT PROTEIN FEPE"/>
    <property type="match status" value="1"/>
</dbReference>
<dbReference type="RefSeq" id="WP_189488876.1">
    <property type="nucleotide sequence ID" value="NZ_BMZO01000003.1"/>
</dbReference>
<evidence type="ECO:0000256" key="7">
    <source>
        <dbReference type="SAM" id="MobiDB-lite"/>
    </source>
</evidence>
<evidence type="ECO:0000259" key="10">
    <source>
        <dbReference type="Pfam" id="PF13807"/>
    </source>
</evidence>